<feature type="transmembrane region" description="Helical" evidence="1">
    <location>
        <begin position="257"/>
        <end position="278"/>
    </location>
</feature>
<evidence type="ECO:0000256" key="1">
    <source>
        <dbReference type="SAM" id="Phobius"/>
    </source>
</evidence>
<feature type="transmembrane region" description="Helical" evidence="1">
    <location>
        <begin position="226"/>
        <end position="245"/>
    </location>
</feature>
<feature type="transmembrane region" description="Helical" evidence="1">
    <location>
        <begin position="29"/>
        <end position="48"/>
    </location>
</feature>
<keyword evidence="1" id="KW-0472">Membrane</keyword>
<dbReference type="RefSeq" id="WP_307814631.1">
    <property type="nucleotide sequence ID" value="NZ_BAAALZ010000001.1"/>
</dbReference>
<proteinExistence type="predicted"/>
<feature type="transmembrane region" description="Helical" evidence="1">
    <location>
        <begin position="195"/>
        <end position="214"/>
    </location>
</feature>
<keyword evidence="1" id="KW-1133">Transmembrane helix</keyword>
<name>A0A852QZP8_9MICO</name>
<accession>A0A852QZP8</accession>
<organism evidence="2 3">
    <name type="scientific">Leucobacter aridicollis</name>
    <dbReference type="NCBI Taxonomy" id="283878"/>
    <lineage>
        <taxon>Bacteria</taxon>
        <taxon>Bacillati</taxon>
        <taxon>Actinomycetota</taxon>
        <taxon>Actinomycetes</taxon>
        <taxon>Micrococcales</taxon>
        <taxon>Microbacteriaceae</taxon>
        <taxon>Leucobacter</taxon>
    </lineage>
</organism>
<feature type="transmembrane region" description="Helical" evidence="1">
    <location>
        <begin position="167"/>
        <end position="188"/>
    </location>
</feature>
<keyword evidence="1" id="KW-0812">Transmembrane</keyword>
<evidence type="ECO:0000313" key="3">
    <source>
        <dbReference type="Proteomes" id="UP000586095"/>
    </source>
</evidence>
<feature type="transmembrane region" description="Helical" evidence="1">
    <location>
        <begin position="284"/>
        <end position="306"/>
    </location>
</feature>
<feature type="transmembrane region" description="Helical" evidence="1">
    <location>
        <begin position="81"/>
        <end position="99"/>
    </location>
</feature>
<protein>
    <submittedName>
        <fullName evidence="2">Drug/metabolite transporter (DMT)-like permease</fullName>
    </submittedName>
</protein>
<evidence type="ECO:0000313" key="2">
    <source>
        <dbReference type="EMBL" id="NYD26841.1"/>
    </source>
</evidence>
<dbReference type="Proteomes" id="UP000586095">
    <property type="component" value="Unassembled WGS sequence"/>
</dbReference>
<sequence>MISPTGLPQALDSIVAVATEAMAVDPRQFWGIPLALIGAALLAFGAQYQSRGLNKVERLTGESAHAGLSIRHMLKLLKRPSWVVGTVLLGLAVVFQIGSLSLSPITIVQPIGVVGLIITSVLNSRISGVKLGKRVTASIALAVVSIAVFVFVAATNVADQVVTDSKLIAILITFAVVLVAALVMFVLYRHRGVALIYIVGAGVLYGFVATFAKVVISRLQQGDFEWLTWTCVAALAAGGLLGMLFVQNAYSSGPPDLVVAGLTVIDPMVAVLIGILILGEAADAPLWVAIAFAVTGATAMIGVIGISRFHPQSGQSVLDHTGKLPVVTPDDGA</sequence>
<dbReference type="NCBIfam" id="NF038012">
    <property type="entry name" value="DMT_1"/>
    <property type="match status" value="1"/>
</dbReference>
<reference evidence="2 3" key="1">
    <citation type="submission" date="2020-07" db="EMBL/GenBank/DDBJ databases">
        <title>Sequencing the genomes of 1000 actinobacteria strains.</title>
        <authorList>
            <person name="Klenk H.-P."/>
        </authorList>
    </citation>
    <scope>NUCLEOTIDE SEQUENCE [LARGE SCALE GENOMIC DNA]</scope>
    <source>
        <strain evidence="2 3">DSM 17380</strain>
    </source>
</reference>
<feature type="transmembrane region" description="Helical" evidence="1">
    <location>
        <begin position="135"/>
        <end position="155"/>
    </location>
</feature>
<dbReference type="EMBL" id="JACCBD010000001">
    <property type="protein sequence ID" value="NYD26841.1"/>
    <property type="molecule type" value="Genomic_DNA"/>
</dbReference>
<dbReference type="AlphaFoldDB" id="A0A852QZP8"/>
<dbReference type="PANTHER" id="PTHR40761:SF1">
    <property type="entry name" value="CONSERVED INTEGRAL MEMBRANE ALANINE VALINE AND LEUCINE RICH PROTEIN-RELATED"/>
    <property type="match status" value="1"/>
</dbReference>
<dbReference type="SUPFAM" id="SSF103481">
    <property type="entry name" value="Multidrug resistance efflux transporter EmrE"/>
    <property type="match status" value="1"/>
</dbReference>
<keyword evidence="3" id="KW-1185">Reference proteome</keyword>
<gene>
    <name evidence="2" type="ORF">BJ960_001644</name>
</gene>
<feature type="transmembrane region" description="Helical" evidence="1">
    <location>
        <begin position="105"/>
        <end position="123"/>
    </location>
</feature>
<dbReference type="PANTHER" id="PTHR40761">
    <property type="entry name" value="CONSERVED INTEGRAL MEMBRANE ALANINE VALINE AND LEUCINE RICH PROTEIN-RELATED"/>
    <property type="match status" value="1"/>
</dbReference>
<comment type="caution">
    <text evidence="2">The sequence shown here is derived from an EMBL/GenBank/DDBJ whole genome shotgun (WGS) entry which is preliminary data.</text>
</comment>
<dbReference type="InterPro" id="IPR037185">
    <property type="entry name" value="EmrE-like"/>
</dbReference>